<feature type="compositionally biased region" description="Low complexity" evidence="1">
    <location>
        <begin position="48"/>
        <end position="58"/>
    </location>
</feature>
<protein>
    <submittedName>
        <fullName evidence="2">Uncharacterized protein</fullName>
    </submittedName>
</protein>
<evidence type="ECO:0000256" key="1">
    <source>
        <dbReference type="SAM" id="MobiDB-lite"/>
    </source>
</evidence>
<accession>U1Q1H0</accession>
<feature type="region of interest" description="Disordered" evidence="1">
    <location>
        <begin position="45"/>
        <end position="104"/>
    </location>
</feature>
<reference evidence="2 3" key="1">
    <citation type="submission" date="2013-06" db="EMBL/GenBank/DDBJ databases">
        <authorList>
            <person name="Weinstock G."/>
            <person name="Sodergren E."/>
            <person name="Lobos E.A."/>
            <person name="Fulton L."/>
            <person name="Fulton R."/>
            <person name="Courtney L."/>
            <person name="Fronick C."/>
            <person name="O'Laughlin M."/>
            <person name="Godfrey J."/>
            <person name="Wilson R.M."/>
            <person name="Miner T."/>
            <person name="Farmer C."/>
            <person name="Delehaunty K."/>
            <person name="Cordes M."/>
            <person name="Minx P."/>
            <person name="Tomlinson C."/>
            <person name="Chen J."/>
            <person name="Wollam A."/>
            <person name="Pepin K.H."/>
            <person name="Bhonagiri V."/>
            <person name="Zhang X."/>
            <person name="Warren W."/>
            <person name="Mitreva M."/>
            <person name="Mardis E.R."/>
            <person name="Wilson R.K."/>
        </authorList>
    </citation>
    <scope>NUCLEOTIDE SEQUENCE [LARGE SCALE GENOMIC DNA]</scope>
    <source>
        <strain evidence="2 3">F0510</strain>
    </source>
</reference>
<proteinExistence type="predicted"/>
<dbReference type="HOGENOM" id="CLU_2244179_0_0_11"/>
<feature type="region of interest" description="Disordered" evidence="1">
    <location>
        <begin position="1"/>
        <end position="32"/>
    </location>
</feature>
<feature type="compositionally biased region" description="Basic and acidic residues" evidence="1">
    <location>
        <begin position="9"/>
        <end position="20"/>
    </location>
</feature>
<dbReference type="AlphaFoldDB" id="U1Q1H0"/>
<comment type="caution">
    <text evidence="2">The sequence shown here is derived from an EMBL/GenBank/DDBJ whole genome shotgun (WGS) entry which is preliminary data.</text>
</comment>
<dbReference type="EMBL" id="AWSD01000044">
    <property type="protein sequence ID" value="ERH21845.1"/>
    <property type="molecule type" value="Genomic_DNA"/>
</dbReference>
<name>U1Q1H0_9ACTO</name>
<evidence type="ECO:0000313" key="3">
    <source>
        <dbReference type="Proteomes" id="UP000016498"/>
    </source>
</evidence>
<organism evidence="2 3">
    <name type="scientific">Actinomyces johnsonii F0510</name>
    <dbReference type="NCBI Taxonomy" id="1227262"/>
    <lineage>
        <taxon>Bacteria</taxon>
        <taxon>Bacillati</taxon>
        <taxon>Actinomycetota</taxon>
        <taxon>Actinomycetes</taxon>
        <taxon>Actinomycetales</taxon>
        <taxon>Actinomycetaceae</taxon>
        <taxon>Actinomyces</taxon>
    </lineage>
</organism>
<sequence>MIVSGGAGHRLEALIPDRPRAPRTGVAPETGTYWTDSCLSVLGREAVASSPSTSAAPAQPEGDRSPPPPRASPPRTRSAPACIHRRRPPRSVGKGPNGNHDLNP</sequence>
<evidence type="ECO:0000313" key="2">
    <source>
        <dbReference type="EMBL" id="ERH21845.1"/>
    </source>
</evidence>
<dbReference type="Proteomes" id="UP000016498">
    <property type="component" value="Unassembled WGS sequence"/>
</dbReference>
<gene>
    <name evidence="2" type="ORF">HMPREF1549_00445</name>
</gene>